<dbReference type="STRING" id="80876.SAMN05421779_102311"/>
<dbReference type="PANTHER" id="PTHR47893:SF1">
    <property type="entry name" value="REGULATORY PROTEIN PCHR"/>
    <property type="match status" value="1"/>
</dbReference>
<dbReference type="GO" id="GO:0043565">
    <property type="term" value="F:sequence-specific DNA binding"/>
    <property type="evidence" value="ECO:0007669"/>
    <property type="project" value="InterPro"/>
</dbReference>
<evidence type="ECO:0000313" key="4">
    <source>
        <dbReference type="EMBL" id="SIS49164.1"/>
    </source>
</evidence>
<proteinExistence type="predicted"/>
<dbReference type="Gene3D" id="1.10.10.60">
    <property type="entry name" value="Homeodomain-like"/>
    <property type="match status" value="1"/>
</dbReference>
<dbReference type="EMBL" id="FTOA01000002">
    <property type="protein sequence ID" value="SIS49164.1"/>
    <property type="molecule type" value="Genomic_DNA"/>
</dbReference>
<dbReference type="InterPro" id="IPR018060">
    <property type="entry name" value="HTH_AraC"/>
</dbReference>
<keyword evidence="5" id="KW-1185">Reference proteome</keyword>
<gene>
    <name evidence="4" type="ORF">SAMN05421779_102311</name>
</gene>
<dbReference type="OrthoDB" id="6670788at2"/>
<dbReference type="InterPro" id="IPR053142">
    <property type="entry name" value="PchR_regulatory_protein"/>
</dbReference>
<sequence>MPPCPSGAVAFATIAESSVAVGQNFRVVRPSPLPAPVPPGPALHGSYGLRRLRDSMVLHASDAVDLHDLVTQVERAPGMSVQVFLNGTVNASMGGRHLLADAQHGEVVPLPRPQVVVSSRTQTELFERRAQQGDRIRKVSLSLSPHWLESYGDLWKTEAQDLYRFSRQHMARRSWTPSAQVVALAERLVQTTHSNGALAALYQESAALELLGQVFTTFTDPPAPRPEPRDQQRLRRIEEFLASTDSALVSLDDLAGAAGTSISTVQRLFQTTYGLSAFEALRRRALERARAALQQGLSVKEAAYLAGYGSAANFSTAFRKHFGCSPGRYGDPSAS</sequence>
<organism evidence="4 5">
    <name type="scientific">Insolitispirillum peregrinum</name>
    <dbReference type="NCBI Taxonomy" id="80876"/>
    <lineage>
        <taxon>Bacteria</taxon>
        <taxon>Pseudomonadati</taxon>
        <taxon>Pseudomonadota</taxon>
        <taxon>Alphaproteobacteria</taxon>
        <taxon>Rhodospirillales</taxon>
        <taxon>Novispirillaceae</taxon>
        <taxon>Insolitispirillum</taxon>
    </lineage>
</organism>
<dbReference type="Proteomes" id="UP000185678">
    <property type="component" value="Unassembled WGS sequence"/>
</dbReference>
<dbReference type="SMART" id="SM00342">
    <property type="entry name" value="HTH_ARAC"/>
    <property type="match status" value="1"/>
</dbReference>
<keyword evidence="2" id="KW-0804">Transcription</keyword>
<keyword evidence="1" id="KW-0805">Transcription regulation</keyword>
<dbReference type="Pfam" id="PF12833">
    <property type="entry name" value="HTH_18"/>
    <property type="match status" value="1"/>
</dbReference>
<evidence type="ECO:0000256" key="2">
    <source>
        <dbReference type="ARBA" id="ARBA00023163"/>
    </source>
</evidence>
<dbReference type="AlphaFoldDB" id="A0A1N7JIS5"/>
<name>A0A1N7JIS5_9PROT</name>
<dbReference type="InterPro" id="IPR009057">
    <property type="entry name" value="Homeodomain-like_sf"/>
</dbReference>
<dbReference type="SUPFAM" id="SSF46689">
    <property type="entry name" value="Homeodomain-like"/>
    <property type="match status" value="1"/>
</dbReference>
<reference evidence="4 5" key="1">
    <citation type="submission" date="2017-01" db="EMBL/GenBank/DDBJ databases">
        <authorList>
            <person name="Mah S.A."/>
            <person name="Swanson W.J."/>
            <person name="Moy G.W."/>
            <person name="Vacquier V.D."/>
        </authorList>
    </citation>
    <scope>NUCLEOTIDE SEQUENCE [LARGE SCALE GENOMIC DNA]</scope>
    <source>
        <strain evidence="4 5">DSM 11589</strain>
    </source>
</reference>
<accession>A0A1N7JIS5</accession>
<dbReference type="PANTHER" id="PTHR47893">
    <property type="entry name" value="REGULATORY PROTEIN PCHR"/>
    <property type="match status" value="1"/>
</dbReference>
<dbReference type="PROSITE" id="PS01124">
    <property type="entry name" value="HTH_ARAC_FAMILY_2"/>
    <property type="match status" value="1"/>
</dbReference>
<evidence type="ECO:0000259" key="3">
    <source>
        <dbReference type="PROSITE" id="PS01124"/>
    </source>
</evidence>
<feature type="domain" description="HTH araC/xylS-type" evidence="3">
    <location>
        <begin position="231"/>
        <end position="332"/>
    </location>
</feature>
<evidence type="ECO:0000256" key="1">
    <source>
        <dbReference type="ARBA" id="ARBA00023015"/>
    </source>
</evidence>
<protein>
    <submittedName>
        <fullName evidence="4">Transcriptional regulator, AraC family</fullName>
    </submittedName>
</protein>
<dbReference type="GO" id="GO:0003700">
    <property type="term" value="F:DNA-binding transcription factor activity"/>
    <property type="evidence" value="ECO:0007669"/>
    <property type="project" value="InterPro"/>
</dbReference>
<evidence type="ECO:0000313" key="5">
    <source>
        <dbReference type="Proteomes" id="UP000185678"/>
    </source>
</evidence>
<dbReference type="RefSeq" id="WP_076399192.1">
    <property type="nucleotide sequence ID" value="NZ_FTOA01000002.1"/>
</dbReference>